<evidence type="ECO:0000256" key="4">
    <source>
        <dbReference type="ARBA" id="ARBA00022840"/>
    </source>
</evidence>
<gene>
    <name evidence="6" type="ORF">NOCA2480084</name>
</gene>
<dbReference type="GO" id="GO:0004674">
    <property type="term" value="F:protein serine/threonine kinase activity"/>
    <property type="evidence" value="ECO:0007669"/>
    <property type="project" value="TreeGrafter"/>
</dbReference>
<dbReference type="PANTHER" id="PTHR43289:SF30">
    <property type="entry name" value="NON-SPECIFIC SERINE_THREONINE PROTEIN KINASE"/>
    <property type="match status" value="1"/>
</dbReference>
<dbReference type="Pfam" id="PF00069">
    <property type="entry name" value="Pkinase"/>
    <property type="match status" value="1"/>
</dbReference>
<feature type="domain" description="Protein kinase" evidence="5">
    <location>
        <begin position="9"/>
        <end position="273"/>
    </location>
</feature>
<name>A0A2P2C7T9_9ZZZZ</name>
<keyword evidence="3 6" id="KW-0418">Kinase</keyword>
<evidence type="ECO:0000313" key="6">
    <source>
        <dbReference type="EMBL" id="CUR58066.1"/>
    </source>
</evidence>
<evidence type="ECO:0000256" key="2">
    <source>
        <dbReference type="ARBA" id="ARBA00022741"/>
    </source>
</evidence>
<keyword evidence="4" id="KW-0067">ATP-binding</keyword>
<protein>
    <submittedName>
        <fullName evidence="6">Putative serine/threonine-protein kinases</fullName>
    </submittedName>
</protein>
<dbReference type="PROSITE" id="PS50011">
    <property type="entry name" value="PROTEIN_KINASE_DOM"/>
    <property type="match status" value="1"/>
</dbReference>
<dbReference type="EMBL" id="CZKA01000043">
    <property type="protein sequence ID" value="CUR58066.1"/>
    <property type="molecule type" value="Genomic_DNA"/>
</dbReference>
<reference evidence="6" key="1">
    <citation type="submission" date="2015-08" db="EMBL/GenBank/DDBJ databases">
        <authorList>
            <person name="Babu N.S."/>
            <person name="Beckwith C.J."/>
            <person name="Beseler K.G."/>
            <person name="Brison A."/>
            <person name="Carone J.V."/>
            <person name="Caskin T.P."/>
            <person name="Diamond M."/>
            <person name="Durham M.E."/>
            <person name="Foxe J.M."/>
            <person name="Go M."/>
            <person name="Henderson B.A."/>
            <person name="Jones I.B."/>
            <person name="McGettigan J.A."/>
            <person name="Micheletti S.J."/>
            <person name="Nasrallah M.E."/>
            <person name="Ortiz D."/>
            <person name="Piller C.R."/>
            <person name="Privatt S.R."/>
            <person name="Schneider S.L."/>
            <person name="Sharp S."/>
            <person name="Smith T.C."/>
            <person name="Stanton J.D."/>
            <person name="Ullery H.E."/>
            <person name="Wilson R.J."/>
            <person name="Serrano M.G."/>
            <person name="Buck G."/>
            <person name="Lee V."/>
            <person name="Wang Y."/>
            <person name="Carvalho R."/>
            <person name="Voegtly L."/>
            <person name="Shi R."/>
            <person name="Duckworth R."/>
            <person name="Johnson A."/>
            <person name="Loviza R."/>
            <person name="Walstead R."/>
            <person name="Shah Z."/>
            <person name="Kiflezghi M."/>
            <person name="Wade K."/>
            <person name="Ball S.L."/>
            <person name="Bradley K.W."/>
            <person name="Asai D.J."/>
            <person name="Bowman C.A."/>
            <person name="Russell D.A."/>
            <person name="Pope W.H."/>
            <person name="Jacobs-Sera D."/>
            <person name="Hendrix R.W."/>
            <person name="Hatfull G.F."/>
        </authorList>
    </citation>
    <scope>NUCLEOTIDE SEQUENCE</scope>
</reference>
<sequence length="273" mass="29202">MVQLGLDELGVSDLGAVGAIGGQKAVRKVSDGTRDLVMKVIALTPSAPDALRRAEREVDLLAKLTSPHVVRVESTLRELGEPSVAAAWLEEYLDGEDLTARLGTPWAWDDTSQLGFQVSHGLAAGHEVGVIHRDLSSNNVRRLSDGTFKVLDFGFARHTLLSGITVAGQPGTRGFLSPEHLNSYSGGPMPSSDVFCVGILLFTALTGQPPIPWSGDDDDYLRRLAAGRLSADLATVRPDLTAPHVALVMRCLHTQPARRFTNAGRLRDAIGAL</sequence>
<keyword evidence="2" id="KW-0547">Nucleotide-binding</keyword>
<evidence type="ECO:0000256" key="3">
    <source>
        <dbReference type="ARBA" id="ARBA00022777"/>
    </source>
</evidence>
<organism evidence="6">
    <name type="scientific">metagenome</name>
    <dbReference type="NCBI Taxonomy" id="256318"/>
    <lineage>
        <taxon>unclassified sequences</taxon>
        <taxon>metagenomes</taxon>
    </lineage>
</organism>
<dbReference type="CDD" id="cd14014">
    <property type="entry name" value="STKc_PknB_like"/>
    <property type="match status" value="1"/>
</dbReference>
<dbReference type="SUPFAM" id="SSF56112">
    <property type="entry name" value="Protein kinase-like (PK-like)"/>
    <property type="match status" value="1"/>
</dbReference>
<accession>A0A2P2C7T9</accession>
<dbReference type="Gene3D" id="1.10.510.10">
    <property type="entry name" value="Transferase(Phosphotransferase) domain 1"/>
    <property type="match status" value="1"/>
</dbReference>
<dbReference type="GO" id="GO:0005524">
    <property type="term" value="F:ATP binding"/>
    <property type="evidence" value="ECO:0007669"/>
    <property type="project" value="UniProtKB-KW"/>
</dbReference>
<dbReference type="InterPro" id="IPR011009">
    <property type="entry name" value="Kinase-like_dom_sf"/>
</dbReference>
<proteinExistence type="predicted"/>
<dbReference type="InterPro" id="IPR000719">
    <property type="entry name" value="Prot_kinase_dom"/>
</dbReference>
<evidence type="ECO:0000256" key="1">
    <source>
        <dbReference type="ARBA" id="ARBA00022679"/>
    </source>
</evidence>
<keyword evidence="1" id="KW-0808">Transferase</keyword>
<evidence type="ECO:0000259" key="5">
    <source>
        <dbReference type="PROSITE" id="PS50011"/>
    </source>
</evidence>
<dbReference type="AlphaFoldDB" id="A0A2P2C7T9"/>
<dbReference type="PANTHER" id="PTHR43289">
    <property type="entry name" value="MITOGEN-ACTIVATED PROTEIN KINASE KINASE KINASE 20-RELATED"/>
    <property type="match status" value="1"/>
</dbReference>